<evidence type="ECO:0000313" key="2">
    <source>
        <dbReference type="EMBL" id="UJO20448.1"/>
    </source>
</evidence>
<dbReference type="GeneID" id="71989830"/>
<feature type="compositionally biased region" description="Polar residues" evidence="1">
    <location>
        <begin position="15"/>
        <end position="38"/>
    </location>
</feature>
<dbReference type="AlphaFoldDB" id="A0A9Q8PDG0"/>
<reference evidence="2" key="2">
    <citation type="journal article" date="2022" name="Microb. Genom.">
        <title>A chromosome-scale genome assembly of the tomato pathogen Cladosporium fulvum reveals a compartmentalized genome architecture and the presence of a dispensable chromosome.</title>
        <authorList>
            <person name="Zaccaron A.Z."/>
            <person name="Chen L.H."/>
            <person name="Samaras A."/>
            <person name="Stergiopoulos I."/>
        </authorList>
    </citation>
    <scope>NUCLEOTIDE SEQUENCE</scope>
    <source>
        <strain evidence="2">Race5_Kim</strain>
    </source>
</reference>
<accession>A0A9Q8PDG0</accession>
<dbReference type="KEGG" id="ffu:CLAFUR5_09952"/>
<proteinExistence type="predicted"/>
<dbReference type="RefSeq" id="XP_047764814.1">
    <property type="nucleotide sequence ID" value="XM_047909100.1"/>
</dbReference>
<reference evidence="2" key="1">
    <citation type="submission" date="2021-12" db="EMBL/GenBank/DDBJ databases">
        <authorList>
            <person name="Zaccaron A."/>
            <person name="Stergiopoulos I."/>
        </authorList>
    </citation>
    <scope>NUCLEOTIDE SEQUENCE</scope>
    <source>
        <strain evidence="2">Race5_Kim</strain>
    </source>
</reference>
<gene>
    <name evidence="2" type="ORF">CLAFUR5_09952</name>
</gene>
<feature type="compositionally biased region" description="Basic and acidic residues" evidence="1">
    <location>
        <begin position="53"/>
        <end position="63"/>
    </location>
</feature>
<dbReference type="Proteomes" id="UP000756132">
    <property type="component" value="Chromosome 7"/>
</dbReference>
<keyword evidence="3" id="KW-1185">Reference proteome</keyword>
<evidence type="ECO:0000313" key="3">
    <source>
        <dbReference type="Proteomes" id="UP000756132"/>
    </source>
</evidence>
<dbReference type="EMBL" id="CP090169">
    <property type="protein sequence ID" value="UJO20448.1"/>
    <property type="molecule type" value="Genomic_DNA"/>
</dbReference>
<organism evidence="2 3">
    <name type="scientific">Passalora fulva</name>
    <name type="common">Tomato leaf mold</name>
    <name type="synonym">Cladosporium fulvum</name>
    <dbReference type="NCBI Taxonomy" id="5499"/>
    <lineage>
        <taxon>Eukaryota</taxon>
        <taxon>Fungi</taxon>
        <taxon>Dikarya</taxon>
        <taxon>Ascomycota</taxon>
        <taxon>Pezizomycotina</taxon>
        <taxon>Dothideomycetes</taxon>
        <taxon>Dothideomycetidae</taxon>
        <taxon>Mycosphaerellales</taxon>
        <taxon>Mycosphaerellaceae</taxon>
        <taxon>Fulvia</taxon>
    </lineage>
</organism>
<protein>
    <submittedName>
        <fullName evidence="2">Uncharacterized protein</fullName>
    </submittedName>
</protein>
<feature type="region of interest" description="Disordered" evidence="1">
    <location>
        <begin position="1"/>
        <end position="63"/>
    </location>
</feature>
<sequence>MTSPQDSQAMALATNARTTDGIRNTVSDGQVTTRTTRSMSKHSKENPGSSAQEEQRERIQEDPRPNFLHTFLYTFPGEIRNLIYENLAPRPWGYVDITRFDIERFQHDHGGGAFAQFHPTIASEYRGYWCPNVTFMWIIGLHSQPKRGAEPHNVPHDIDDVDFEPWHKWIKQFDDVQAGDIESVRFRLEFFEVKVTISVPKRVGEKFRVEFTVQQRCGHERLREEQPFDGLQQELDGVADSGEQRKEMLNRVAMAVVGRVRMFY</sequence>
<name>A0A9Q8PDG0_PASFU</name>
<evidence type="ECO:0000256" key="1">
    <source>
        <dbReference type="SAM" id="MobiDB-lite"/>
    </source>
</evidence>